<feature type="non-terminal residue" evidence="1">
    <location>
        <position position="164"/>
    </location>
</feature>
<keyword evidence="2" id="KW-1185">Reference proteome</keyword>
<dbReference type="Gene3D" id="3.40.50.450">
    <property type="match status" value="1"/>
</dbReference>
<dbReference type="KEGG" id="fcy:FRACYDRAFT_153713"/>
<dbReference type="InParanoid" id="A0A1E7FA35"/>
<name>A0A1E7FA35_9STRA</name>
<evidence type="ECO:0000313" key="2">
    <source>
        <dbReference type="Proteomes" id="UP000095751"/>
    </source>
</evidence>
<gene>
    <name evidence="1" type="ORF">FRACYDRAFT_153713</name>
</gene>
<dbReference type="SUPFAM" id="SSF102405">
    <property type="entry name" value="MCP/YpsA-like"/>
    <property type="match status" value="1"/>
</dbReference>
<dbReference type="AlphaFoldDB" id="A0A1E7FA35"/>
<organism evidence="1 2">
    <name type="scientific">Fragilariopsis cylindrus CCMP1102</name>
    <dbReference type="NCBI Taxonomy" id="635003"/>
    <lineage>
        <taxon>Eukaryota</taxon>
        <taxon>Sar</taxon>
        <taxon>Stramenopiles</taxon>
        <taxon>Ochrophyta</taxon>
        <taxon>Bacillariophyta</taxon>
        <taxon>Bacillariophyceae</taxon>
        <taxon>Bacillariophycidae</taxon>
        <taxon>Bacillariales</taxon>
        <taxon>Bacillariaceae</taxon>
        <taxon>Fragilariopsis</taxon>
    </lineage>
</organism>
<dbReference type="OrthoDB" id="4644at2759"/>
<feature type="non-terminal residue" evidence="1">
    <location>
        <position position="1"/>
    </location>
</feature>
<dbReference type="EMBL" id="KV784359">
    <property type="protein sequence ID" value="OEU15040.1"/>
    <property type="molecule type" value="Genomic_DNA"/>
</dbReference>
<protein>
    <submittedName>
        <fullName evidence="1">Uncharacterized protein</fullName>
    </submittedName>
</protein>
<proteinExistence type="predicted"/>
<sequence length="164" mass="18100">ERDYSVTNILKELAAIQQQGPQKYSILGTRHCSYLHQQIIELLAYALVLSGNHVFTSGAGGTHAAAVRGALRAEREDLLTVVLPQSMSKQTKESQELLDKVDDVITMPQNDDMSLDVASRICNSYILSLTDQLISFAFHESNTVVEASKEAKALDMLVTTLYLD</sequence>
<dbReference type="Proteomes" id="UP000095751">
    <property type="component" value="Unassembled WGS sequence"/>
</dbReference>
<evidence type="ECO:0000313" key="1">
    <source>
        <dbReference type="EMBL" id="OEU15040.1"/>
    </source>
</evidence>
<accession>A0A1E7FA35</accession>
<reference evidence="1 2" key="1">
    <citation type="submission" date="2016-09" db="EMBL/GenBank/DDBJ databases">
        <title>Extensive genetic diversity and differential bi-allelic expression allows diatom success in the polar Southern Ocean.</title>
        <authorList>
            <consortium name="DOE Joint Genome Institute"/>
            <person name="Mock T."/>
            <person name="Otillar R.P."/>
            <person name="Strauss J."/>
            <person name="Dupont C."/>
            <person name="Frickenhaus S."/>
            <person name="Maumus F."/>
            <person name="Mcmullan M."/>
            <person name="Sanges R."/>
            <person name="Schmutz J."/>
            <person name="Toseland A."/>
            <person name="Valas R."/>
            <person name="Veluchamy A."/>
            <person name="Ward B.J."/>
            <person name="Allen A."/>
            <person name="Barry K."/>
            <person name="Falciatore A."/>
            <person name="Ferrante M."/>
            <person name="Fortunato A.E."/>
            <person name="Gloeckner G."/>
            <person name="Gruber A."/>
            <person name="Hipkin R."/>
            <person name="Janech M."/>
            <person name="Kroth P."/>
            <person name="Leese F."/>
            <person name="Lindquist E."/>
            <person name="Lyon B.R."/>
            <person name="Martin J."/>
            <person name="Mayer C."/>
            <person name="Parker M."/>
            <person name="Quesneville H."/>
            <person name="Raymond J."/>
            <person name="Uhlig C."/>
            <person name="Valentin K.U."/>
            <person name="Worden A.Z."/>
            <person name="Armbrust E.V."/>
            <person name="Bowler C."/>
            <person name="Green B."/>
            <person name="Moulton V."/>
            <person name="Van Oosterhout C."/>
            <person name="Grigoriev I."/>
        </authorList>
    </citation>
    <scope>NUCLEOTIDE SEQUENCE [LARGE SCALE GENOMIC DNA]</scope>
    <source>
        <strain evidence="1 2">CCMP1102</strain>
    </source>
</reference>